<sequence length="454" mass="52452">MKEFDDQNHLFSIAIGDDTTNNIEMIIDSSDHNGKYAPYFGFGVLFIFLLAIGFIPTYTTSYTSTTHKKTAAQNSLPIIPIVSKFKITRPMNNNLQIYMKIPGLTQFKKISLSYTFNISYKSYYEKPSMMLRNTRHIFPSFSSKKSDFIQLIFVDKILDYSEIEFVGSVSNTPEIKEIDILYAYENTSFTLLMIWIRINFPIILLILIIVRFFRKTATTIEQKACSLLNLATIFYDQPLSILNFYKPTPLTVYLDIIFSDIYGPVLFFVSMFLISRTFDQKLTQTMIYLPFIYFGTTFFLSSINFLVHYPCDIPDQLGSLAFDLEYLNTFISFIYFCLFCYYMIVNIQHFAGDPGIRLSTYRTIVLFVSIGISIFSVLQAENSVRESLFSGIFQFGLVNTLSIVMEYMHSNKEVFLKDIYEEPMNLGEFSDNAIGEAISSDFSDEVSYSSEQYE</sequence>
<organism evidence="7 8">
    <name type="scientific">Trichomonas vaginalis (strain ATCC PRA-98 / G3)</name>
    <dbReference type="NCBI Taxonomy" id="412133"/>
    <lineage>
        <taxon>Eukaryota</taxon>
        <taxon>Metamonada</taxon>
        <taxon>Parabasalia</taxon>
        <taxon>Trichomonadida</taxon>
        <taxon>Trichomonadidae</taxon>
        <taxon>Trichomonas</taxon>
    </lineage>
</organism>
<evidence type="ECO:0000256" key="2">
    <source>
        <dbReference type="ARBA" id="ARBA00022692"/>
    </source>
</evidence>
<keyword evidence="4 5" id="KW-0472">Membrane</keyword>
<dbReference type="VEuPathDB" id="TrichDB:TVAGG3_0773400"/>
<keyword evidence="3 5" id="KW-1133">Transmembrane helix</keyword>
<evidence type="ECO:0000256" key="3">
    <source>
        <dbReference type="ARBA" id="ARBA00022989"/>
    </source>
</evidence>
<dbReference type="PANTHER" id="PTHR31918">
    <property type="entry name" value="TRANSMEMBRANE PROTEIN 181"/>
    <property type="match status" value="1"/>
</dbReference>
<dbReference type="PANTHER" id="PTHR31918:SF1">
    <property type="entry name" value="TRANSMEMBRANE PROTEIN 181"/>
    <property type="match status" value="1"/>
</dbReference>
<proteinExistence type="predicted"/>
<feature type="transmembrane region" description="Helical" evidence="5">
    <location>
        <begin position="286"/>
        <end position="307"/>
    </location>
</feature>
<keyword evidence="2 5" id="KW-0812">Transmembrane</keyword>
<accession>A2EK90</accession>
<comment type="subcellular location">
    <subcellularLocation>
        <location evidence="1">Membrane</location>
        <topology evidence="1">Multi-pass membrane protein</topology>
    </subcellularLocation>
</comment>
<evidence type="ECO:0000259" key="6">
    <source>
        <dbReference type="Pfam" id="PF06664"/>
    </source>
</evidence>
<feature type="transmembrane region" description="Helical" evidence="5">
    <location>
        <begin position="327"/>
        <end position="347"/>
    </location>
</feature>
<feature type="transmembrane region" description="Helical" evidence="5">
    <location>
        <begin position="194"/>
        <end position="213"/>
    </location>
</feature>
<dbReference type="KEGG" id="tva:4764768"/>
<feature type="domain" description="Wntless-like transmembrane" evidence="6">
    <location>
        <begin position="186"/>
        <end position="410"/>
    </location>
</feature>
<dbReference type="AlphaFoldDB" id="A2EK90"/>
<keyword evidence="8" id="KW-1185">Reference proteome</keyword>
<dbReference type="Proteomes" id="UP000001542">
    <property type="component" value="Unassembled WGS sequence"/>
</dbReference>
<dbReference type="VEuPathDB" id="TrichDB:TVAG_056820"/>
<feature type="transmembrane region" description="Helical" evidence="5">
    <location>
        <begin position="251"/>
        <end position="274"/>
    </location>
</feature>
<dbReference type="GO" id="GO:0016020">
    <property type="term" value="C:membrane"/>
    <property type="evidence" value="ECO:0007669"/>
    <property type="project" value="UniProtKB-SubCell"/>
</dbReference>
<evidence type="ECO:0000256" key="5">
    <source>
        <dbReference type="SAM" id="Phobius"/>
    </source>
</evidence>
<dbReference type="GO" id="GO:0015643">
    <property type="term" value="F:toxic substance binding"/>
    <property type="evidence" value="ECO:0007669"/>
    <property type="project" value="InterPro"/>
</dbReference>
<evidence type="ECO:0000256" key="1">
    <source>
        <dbReference type="ARBA" id="ARBA00004141"/>
    </source>
</evidence>
<evidence type="ECO:0000313" key="7">
    <source>
        <dbReference type="EMBL" id="EAY06888.1"/>
    </source>
</evidence>
<feature type="transmembrane region" description="Helical" evidence="5">
    <location>
        <begin position="359"/>
        <end position="379"/>
    </location>
</feature>
<name>A2EK90_TRIV3</name>
<evidence type="ECO:0000256" key="4">
    <source>
        <dbReference type="ARBA" id="ARBA00023136"/>
    </source>
</evidence>
<feature type="transmembrane region" description="Helical" evidence="5">
    <location>
        <begin position="36"/>
        <end position="55"/>
    </location>
</feature>
<protein>
    <recommendedName>
        <fullName evidence="6">Wntless-like transmembrane domain-containing protein</fullName>
    </recommendedName>
</protein>
<dbReference type="InterPro" id="IPR040416">
    <property type="entry name" value="TMEM181"/>
</dbReference>
<dbReference type="InterPro" id="IPR047843">
    <property type="entry name" value="WLS-like_TM"/>
</dbReference>
<dbReference type="EMBL" id="DS113412">
    <property type="protein sequence ID" value="EAY06888.1"/>
    <property type="molecule type" value="Genomic_DNA"/>
</dbReference>
<evidence type="ECO:0000313" key="8">
    <source>
        <dbReference type="Proteomes" id="UP000001542"/>
    </source>
</evidence>
<reference evidence="7" key="2">
    <citation type="journal article" date="2007" name="Science">
        <title>Draft genome sequence of the sexually transmitted pathogen Trichomonas vaginalis.</title>
        <authorList>
            <person name="Carlton J.M."/>
            <person name="Hirt R.P."/>
            <person name="Silva J.C."/>
            <person name="Delcher A.L."/>
            <person name="Schatz M."/>
            <person name="Zhao Q."/>
            <person name="Wortman J.R."/>
            <person name="Bidwell S.L."/>
            <person name="Alsmark U.C.M."/>
            <person name="Besteiro S."/>
            <person name="Sicheritz-Ponten T."/>
            <person name="Noel C.J."/>
            <person name="Dacks J.B."/>
            <person name="Foster P.G."/>
            <person name="Simillion C."/>
            <person name="Van de Peer Y."/>
            <person name="Miranda-Saavedra D."/>
            <person name="Barton G.J."/>
            <person name="Westrop G.D."/>
            <person name="Mueller S."/>
            <person name="Dessi D."/>
            <person name="Fiori P.L."/>
            <person name="Ren Q."/>
            <person name="Paulsen I."/>
            <person name="Zhang H."/>
            <person name="Bastida-Corcuera F.D."/>
            <person name="Simoes-Barbosa A."/>
            <person name="Brown M.T."/>
            <person name="Hayes R.D."/>
            <person name="Mukherjee M."/>
            <person name="Okumura C.Y."/>
            <person name="Schneider R."/>
            <person name="Smith A.J."/>
            <person name="Vanacova S."/>
            <person name="Villalvazo M."/>
            <person name="Haas B.J."/>
            <person name="Pertea M."/>
            <person name="Feldblyum T.V."/>
            <person name="Utterback T.R."/>
            <person name="Shu C.L."/>
            <person name="Osoegawa K."/>
            <person name="de Jong P.J."/>
            <person name="Hrdy I."/>
            <person name="Horvathova L."/>
            <person name="Zubacova Z."/>
            <person name="Dolezal P."/>
            <person name="Malik S.B."/>
            <person name="Logsdon J.M. Jr."/>
            <person name="Henze K."/>
            <person name="Gupta A."/>
            <person name="Wang C.C."/>
            <person name="Dunne R.L."/>
            <person name="Upcroft J.A."/>
            <person name="Upcroft P."/>
            <person name="White O."/>
            <person name="Salzberg S.L."/>
            <person name="Tang P."/>
            <person name="Chiu C.-H."/>
            <person name="Lee Y.-S."/>
            <person name="Embley T.M."/>
            <person name="Coombs G.H."/>
            <person name="Mottram J.C."/>
            <person name="Tachezy J."/>
            <person name="Fraser-Liggett C.M."/>
            <person name="Johnson P.J."/>
        </authorList>
    </citation>
    <scope>NUCLEOTIDE SEQUENCE [LARGE SCALE GENOMIC DNA]</scope>
    <source>
        <strain evidence="7">G3</strain>
    </source>
</reference>
<dbReference type="RefSeq" id="XP_001319111.1">
    <property type="nucleotide sequence ID" value="XM_001319076.1"/>
</dbReference>
<dbReference type="Pfam" id="PF06664">
    <property type="entry name" value="WLS-like_TM"/>
    <property type="match status" value="1"/>
</dbReference>
<dbReference type="InParanoid" id="A2EK90"/>
<reference evidence="7" key="1">
    <citation type="submission" date="2006-10" db="EMBL/GenBank/DDBJ databases">
        <authorList>
            <person name="Amadeo P."/>
            <person name="Zhao Q."/>
            <person name="Wortman J."/>
            <person name="Fraser-Liggett C."/>
            <person name="Carlton J."/>
        </authorList>
    </citation>
    <scope>NUCLEOTIDE SEQUENCE</scope>
    <source>
        <strain evidence="7">G3</strain>
    </source>
</reference>
<gene>
    <name evidence="7" type="ORF">TVAG_056820</name>
</gene>